<dbReference type="EMBL" id="RBVX01000005">
    <property type="protein sequence ID" value="RSL33931.1"/>
    <property type="molecule type" value="Genomic_DNA"/>
</dbReference>
<accession>A0A428N691</accession>
<dbReference type="Pfam" id="PF08713">
    <property type="entry name" value="DNA_alkylation"/>
    <property type="match status" value="1"/>
</dbReference>
<proteinExistence type="predicted"/>
<sequence>MADLKDGFSLEFLHSFGEKVHRVYPGFDTRNFVDTVMGNGWEALAFKKRIRRISTVLGSHLPHDFKEALAVLYNIEEECTGLRYLFFPDFVEVYGMADENWDDAMMALERFTAKSSAEFAVRAFILKDPERMMNQMLEWSEHPNDHVRRLASEGCRPRLPWGQSLPIYKQDPQPVLPILENLLDDSSSYVQKSVANNLNDIAKDNPDVVVCMVRKWKNESTGTDWILRHGSRTLIRKADPEIMELFGYPSVDVKDATITVNPSDITIGQSSTLQYELRVPEGNAVKVRVEYGIYFVKSRQNTSRKLFLLSDKEGKGGTIVKGERAHDWSDLSTRKHYPGLHYIGLYVNGVEVASTEINLTADTEKGKITEALQKGNKEGSN</sequence>
<dbReference type="Proteomes" id="UP000275076">
    <property type="component" value="Unassembled WGS sequence"/>
</dbReference>
<dbReference type="OrthoDB" id="9797162at2"/>
<evidence type="ECO:0008006" key="3">
    <source>
        <dbReference type="Google" id="ProtNLM"/>
    </source>
</evidence>
<dbReference type="AlphaFoldDB" id="A0A428N691"/>
<evidence type="ECO:0000313" key="2">
    <source>
        <dbReference type="Proteomes" id="UP000275076"/>
    </source>
</evidence>
<comment type="caution">
    <text evidence="1">The sequence shown here is derived from an EMBL/GenBank/DDBJ whole genome shotgun (WGS) entry which is preliminary data.</text>
</comment>
<dbReference type="Gene3D" id="1.25.40.290">
    <property type="entry name" value="ARM repeat domains"/>
    <property type="match status" value="1"/>
</dbReference>
<name>A0A428N691_9BACI</name>
<dbReference type="SUPFAM" id="SSF48371">
    <property type="entry name" value="ARM repeat"/>
    <property type="match status" value="1"/>
</dbReference>
<dbReference type="RefSeq" id="WP_125555199.1">
    <property type="nucleotide sequence ID" value="NZ_RBVX01000005.1"/>
</dbReference>
<keyword evidence="2" id="KW-1185">Reference proteome</keyword>
<evidence type="ECO:0000313" key="1">
    <source>
        <dbReference type="EMBL" id="RSL33931.1"/>
    </source>
</evidence>
<reference evidence="1 2" key="1">
    <citation type="submission" date="2018-10" db="EMBL/GenBank/DDBJ databases">
        <title>Draft genome sequence of Bacillus salarius IM0101, isolated from a hypersaline soil in Inner Mongolia, China.</title>
        <authorList>
            <person name="Yamprayoonswat W."/>
            <person name="Boonvisut S."/>
            <person name="Jumpathong W."/>
            <person name="Sittihan S."/>
            <person name="Ruangsuj P."/>
            <person name="Wanthongcharoen S."/>
            <person name="Thongpramul N."/>
            <person name="Pimmason S."/>
            <person name="Yu B."/>
            <person name="Yasawong M."/>
        </authorList>
    </citation>
    <scope>NUCLEOTIDE SEQUENCE [LARGE SCALE GENOMIC DNA]</scope>
    <source>
        <strain evidence="1 2">IM0101</strain>
    </source>
</reference>
<organism evidence="1 2">
    <name type="scientific">Salibacterium salarium</name>
    <dbReference type="NCBI Taxonomy" id="284579"/>
    <lineage>
        <taxon>Bacteria</taxon>
        <taxon>Bacillati</taxon>
        <taxon>Bacillota</taxon>
        <taxon>Bacilli</taxon>
        <taxon>Bacillales</taxon>
        <taxon>Bacillaceae</taxon>
    </lineage>
</organism>
<gene>
    <name evidence="1" type="ORF">D7Z54_07380</name>
</gene>
<dbReference type="InterPro" id="IPR014825">
    <property type="entry name" value="DNA_alkylation"/>
</dbReference>
<protein>
    <recommendedName>
        <fullName evidence="3">3-methyladenine DNA glycosylase AlkC</fullName>
    </recommendedName>
</protein>
<dbReference type="InterPro" id="IPR016024">
    <property type="entry name" value="ARM-type_fold"/>
</dbReference>